<reference evidence="1" key="1">
    <citation type="journal article" date="2021" name="Microb. Physiol.">
        <title>Proteogenomic Insights into the Physiology of Marine, Sulfate-Reducing, Filamentous Desulfonema limicola and Desulfonema magnum.</title>
        <authorList>
            <person name="Schnaars V."/>
            <person name="Wohlbrand L."/>
            <person name="Scheve S."/>
            <person name="Hinrichs C."/>
            <person name="Reinhardt R."/>
            <person name="Rabus R."/>
        </authorList>
    </citation>
    <scope>NUCLEOTIDE SEQUENCE</scope>
    <source>
        <strain evidence="1">4be13</strain>
    </source>
</reference>
<protein>
    <submittedName>
        <fullName evidence="1">Uncharacterized protein</fullName>
    </submittedName>
</protein>
<dbReference type="AlphaFoldDB" id="A0A975BU11"/>
<keyword evidence="2" id="KW-1185">Reference proteome</keyword>
<dbReference type="KEGG" id="dmm:dnm_077880"/>
<evidence type="ECO:0000313" key="2">
    <source>
        <dbReference type="Proteomes" id="UP000663722"/>
    </source>
</evidence>
<name>A0A975BU11_9BACT</name>
<organism evidence="1 2">
    <name type="scientific">Desulfonema magnum</name>
    <dbReference type="NCBI Taxonomy" id="45655"/>
    <lineage>
        <taxon>Bacteria</taxon>
        <taxon>Pseudomonadati</taxon>
        <taxon>Thermodesulfobacteriota</taxon>
        <taxon>Desulfobacteria</taxon>
        <taxon>Desulfobacterales</taxon>
        <taxon>Desulfococcaceae</taxon>
        <taxon>Desulfonema</taxon>
    </lineage>
</organism>
<dbReference type="EMBL" id="CP061800">
    <property type="protein sequence ID" value="QTA91714.1"/>
    <property type="molecule type" value="Genomic_DNA"/>
</dbReference>
<proteinExistence type="predicted"/>
<gene>
    <name evidence="1" type="ORF">dnm_077880</name>
</gene>
<evidence type="ECO:0000313" key="1">
    <source>
        <dbReference type="EMBL" id="QTA91714.1"/>
    </source>
</evidence>
<dbReference type="Proteomes" id="UP000663722">
    <property type="component" value="Chromosome"/>
</dbReference>
<sequence length="46" mass="5249">MIPNYFAHWVSDFICRTAKKSRLTGTKSDGGTVFCPGYTYPIFNTR</sequence>
<accession>A0A975BU11</accession>